<evidence type="ECO:0000256" key="2">
    <source>
        <dbReference type="ARBA" id="ARBA00022723"/>
    </source>
</evidence>
<proteinExistence type="inferred from homology"/>
<keyword evidence="9" id="KW-1185">Reference proteome</keyword>
<protein>
    <recommendedName>
        <fullName evidence="7">HMA domain-containing protein</fullName>
    </recommendedName>
</protein>
<dbReference type="OrthoDB" id="1165914at2759"/>
<reference evidence="8 9" key="3">
    <citation type="submission" date="2019-11" db="EMBL/GenBank/DDBJ databases">
        <title>A de novo genome assembly of a pear dwarfing rootstock.</title>
        <authorList>
            <person name="Wang F."/>
            <person name="Wang J."/>
            <person name="Li S."/>
            <person name="Zhang Y."/>
            <person name="Fang M."/>
            <person name="Ma L."/>
            <person name="Zhao Y."/>
            <person name="Jiang S."/>
        </authorList>
    </citation>
    <scope>NUCLEOTIDE SEQUENCE [LARGE SCALE GENOMIC DNA]</scope>
    <source>
        <strain evidence="8">S2</strain>
        <tissue evidence="8">Leaf</tissue>
    </source>
</reference>
<dbReference type="PANTHER" id="PTHR45868">
    <property type="entry name" value="HEAVY METAL-ASSOCIATED ISOPRENYLATED PLANT PROTEIN 33-RELATED"/>
    <property type="match status" value="1"/>
</dbReference>
<keyword evidence="4" id="KW-0636">Prenylation</keyword>
<gene>
    <name evidence="8" type="ORF">D8674_004984</name>
</gene>
<sequence length="357" mass="40300">MEQHGATFPICTIKMKYLRCCAKCPLKVKEKLQKLDGVEDINVDPEQGLLRVQGKIDPMVLTRAVQTMDKKAELWSFQKQPFPGNIGKSSKYNFQIGNECSCDGDCDDHESSSDDESPSSSKVIPKKQYGILRWIKKDKTKKNGNNKATSSTAMPMPVPRPRPGLRPPMAPPMGIPANRNFYGPPRPSYRPLNPYYQPVAYHRPSPPPYSYYGQMQQPPYSYFRSRSPPKVNPIVHYTSYADNYRSPAKEFCKTIFTEQGCHLCLKLFDSATPPSEHRNMFCISAPALMIDVCIRYLYFQVELLRGMTMMPCAESKSDISLSNEDHVGDGLGAVALDCEMVWGGSDGSLDFFQELFE</sequence>
<evidence type="ECO:0000256" key="1">
    <source>
        <dbReference type="ARBA" id="ARBA00022481"/>
    </source>
</evidence>
<name>A0A5N5FQT7_9ROSA</name>
<dbReference type="PROSITE" id="PS50846">
    <property type="entry name" value="HMA_2"/>
    <property type="match status" value="1"/>
</dbReference>
<evidence type="ECO:0000256" key="6">
    <source>
        <dbReference type="SAM" id="MobiDB-lite"/>
    </source>
</evidence>
<dbReference type="Gene3D" id="3.30.70.100">
    <property type="match status" value="1"/>
</dbReference>
<keyword evidence="3" id="KW-0449">Lipoprotein</keyword>
<feature type="region of interest" description="Disordered" evidence="6">
    <location>
        <begin position="137"/>
        <end position="160"/>
    </location>
</feature>
<dbReference type="GO" id="GO:0046872">
    <property type="term" value="F:metal ion binding"/>
    <property type="evidence" value="ECO:0007669"/>
    <property type="project" value="UniProtKB-KW"/>
</dbReference>
<reference evidence="8 9" key="1">
    <citation type="submission" date="2019-09" db="EMBL/GenBank/DDBJ databases">
        <authorList>
            <person name="Ou C."/>
        </authorList>
    </citation>
    <scope>NUCLEOTIDE SEQUENCE [LARGE SCALE GENOMIC DNA]</scope>
    <source>
        <strain evidence="8">S2</strain>
        <tissue evidence="8">Leaf</tissue>
    </source>
</reference>
<dbReference type="AlphaFoldDB" id="A0A5N5FQT7"/>
<organism evidence="8 9">
    <name type="scientific">Pyrus ussuriensis x Pyrus communis</name>
    <dbReference type="NCBI Taxonomy" id="2448454"/>
    <lineage>
        <taxon>Eukaryota</taxon>
        <taxon>Viridiplantae</taxon>
        <taxon>Streptophyta</taxon>
        <taxon>Embryophyta</taxon>
        <taxon>Tracheophyta</taxon>
        <taxon>Spermatophyta</taxon>
        <taxon>Magnoliopsida</taxon>
        <taxon>eudicotyledons</taxon>
        <taxon>Gunneridae</taxon>
        <taxon>Pentapetalae</taxon>
        <taxon>rosids</taxon>
        <taxon>fabids</taxon>
        <taxon>Rosales</taxon>
        <taxon>Rosaceae</taxon>
        <taxon>Amygdaloideae</taxon>
        <taxon>Maleae</taxon>
        <taxon>Pyrus</taxon>
    </lineage>
</organism>
<dbReference type="InterPro" id="IPR036163">
    <property type="entry name" value="HMA_dom_sf"/>
</dbReference>
<dbReference type="SUPFAM" id="SSF55008">
    <property type="entry name" value="HMA, heavy metal-associated domain"/>
    <property type="match status" value="1"/>
</dbReference>
<keyword evidence="2" id="KW-0479">Metal-binding</keyword>
<reference evidence="9" key="2">
    <citation type="submission" date="2019-10" db="EMBL/GenBank/DDBJ databases">
        <title>A de novo genome assembly of a pear dwarfing rootstock.</title>
        <authorList>
            <person name="Wang F."/>
            <person name="Wang J."/>
            <person name="Li S."/>
            <person name="Zhang Y."/>
            <person name="Fang M."/>
            <person name="Ma L."/>
            <person name="Zhao Y."/>
            <person name="Jiang S."/>
        </authorList>
    </citation>
    <scope>NUCLEOTIDE SEQUENCE [LARGE SCALE GENOMIC DNA]</scope>
</reference>
<evidence type="ECO:0000256" key="4">
    <source>
        <dbReference type="ARBA" id="ARBA00023289"/>
    </source>
</evidence>
<evidence type="ECO:0000313" key="8">
    <source>
        <dbReference type="EMBL" id="KAB2605267.1"/>
    </source>
</evidence>
<evidence type="ECO:0000259" key="7">
    <source>
        <dbReference type="PROSITE" id="PS50846"/>
    </source>
</evidence>
<dbReference type="InterPro" id="IPR006121">
    <property type="entry name" value="HMA_dom"/>
</dbReference>
<dbReference type="PANTHER" id="PTHR45868:SF74">
    <property type="entry name" value="HEAVY METAL-ASSOCIATED ISOPRENYLATED PLANT PROTEIN 33"/>
    <property type="match status" value="1"/>
</dbReference>
<accession>A0A5N5FQT7</accession>
<dbReference type="Pfam" id="PF00403">
    <property type="entry name" value="HMA"/>
    <property type="match status" value="1"/>
</dbReference>
<feature type="domain" description="HMA" evidence="7">
    <location>
        <begin position="9"/>
        <end position="73"/>
    </location>
</feature>
<comment type="similarity">
    <text evidence="5">Belongs to the HIPP family.</text>
</comment>
<evidence type="ECO:0000313" key="9">
    <source>
        <dbReference type="Proteomes" id="UP000327157"/>
    </source>
</evidence>
<dbReference type="EMBL" id="SMOL01000559">
    <property type="protein sequence ID" value="KAB2605267.1"/>
    <property type="molecule type" value="Genomic_DNA"/>
</dbReference>
<evidence type="ECO:0000256" key="3">
    <source>
        <dbReference type="ARBA" id="ARBA00023288"/>
    </source>
</evidence>
<comment type="caution">
    <text evidence="8">The sequence shown here is derived from an EMBL/GenBank/DDBJ whole genome shotgun (WGS) entry which is preliminary data.</text>
</comment>
<evidence type="ECO:0000256" key="5">
    <source>
        <dbReference type="ARBA" id="ARBA00024045"/>
    </source>
</evidence>
<keyword evidence="1" id="KW-0488">Methylation</keyword>
<dbReference type="Proteomes" id="UP000327157">
    <property type="component" value="Chromosome 11"/>
</dbReference>